<dbReference type="InterPro" id="IPR036388">
    <property type="entry name" value="WH-like_DNA-bd_sf"/>
</dbReference>
<dbReference type="SUPFAM" id="SSF56059">
    <property type="entry name" value="Glutathione synthetase ATP-binding domain-like"/>
    <property type="match status" value="1"/>
</dbReference>
<dbReference type="PANTHER" id="PTHR46810:SF1">
    <property type="entry name" value="INACTIVE POLYGLYCYLASE TTLL10"/>
    <property type="match status" value="1"/>
</dbReference>
<feature type="compositionally biased region" description="Polar residues" evidence="1">
    <location>
        <begin position="594"/>
        <end position="607"/>
    </location>
</feature>
<evidence type="ECO:0000313" key="4">
    <source>
        <dbReference type="Proteomes" id="UP001356427"/>
    </source>
</evidence>
<evidence type="ECO:0000313" key="3">
    <source>
        <dbReference type="EMBL" id="KAK6303535.1"/>
    </source>
</evidence>
<organism evidence="3 4">
    <name type="scientific">Coregonus suidteri</name>
    <dbReference type="NCBI Taxonomy" id="861788"/>
    <lineage>
        <taxon>Eukaryota</taxon>
        <taxon>Metazoa</taxon>
        <taxon>Chordata</taxon>
        <taxon>Craniata</taxon>
        <taxon>Vertebrata</taxon>
        <taxon>Euteleostomi</taxon>
        <taxon>Actinopterygii</taxon>
        <taxon>Neopterygii</taxon>
        <taxon>Teleostei</taxon>
        <taxon>Protacanthopterygii</taxon>
        <taxon>Salmoniformes</taxon>
        <taxon>Salmonidae</taxon>
        <taxon>Coregoninae</taxon>
        <taxon>Coregonus</taxon>
    </lineage>
</organism>
<dbReference type="InterPro" id="IPR027752">
    <property type="entry name" value="TTLL10"/>
</dbReference>
<dbReference type="InterPro" id="IPR004344">
    <property type="entry name" value="TTL/TTLL_fam"/>
</dbReference>
<dbReference type="PANTHER" id="PTHR46810">
    <property type="entry name" value="INACTIVE POLYGLYCYLASE TTLL10"/>
    <property type="match status" value="1"/>
</dbReference>
<feature type="region of interest" description="Disordered" evidence="1">
    <location>
        <begin position="773"/>
        <end position="822"/>
    </location>
</feature>
<dbReference type="GO" id="GO:0070737">
    <property type="term" value="F:protein-glycine ligase activity, elongating"/>
    <property type="evidence" value="ECO:0007669"/>
    <property type="project" value="TreeGrafter"/>
</dbReference>
<comment type="caution">
    <text evidence="3">The sequence shown here is derived from an EMBL/GenBank/DDBJ whole genome shotgun (WGS) entry which is preliminary data.</text>
</comment>
<dbReference type="Gene3D" id="3.30.470.20">
    <property type="entry name" value="ATP-grasp fold, B domain"/>
    <property type="match status" value="1"/>
</dbReference>
<protein>
    <recommendedName>
        <fullName evidence="2">Sleeping Beauty transposase HTH domain-containing protein</fullName>
    </recommendedName>
</protein>
<feature type="compositionally biased region" description="Polar residues" evidence="1">
    <location>
        <begin position="646"/>
        <end position="663"/>
    </location>
</feature>
<reference evidence="3 4" key="1">
    <citation type="submission" date="2021-04" db="EMBL/GenBank/DDBJ databases">
        <authorList>
            <person name="De Guttry C."/>
            <person name="Zahm M."/>
            <person name="Klopp C."/>
            <person name="Cabau C."/>
            <person name="Louis A."/>
            <person name="Berthelot C."/>
            <person name="Parey E."/>
            <person name="Roest Crollius H."/>
            <person name="Montfort J."/>
            <person name="Robinson-Rechavi M."/>
            <person name="Bucao C."/>
            <person name="Bouchez O."/>
            <person name="Gislard M."/>
            <person name="Lluch J."/>
            <person name="Milhes M."/>
            <person name="Lampietro C."/>
            <person name="Lopez Roques C."/>
            <person name="Donnadieu C."/>
            <person name="Braasch I."/>
            <person name="Desvignes T."/>
            <person name="Postlethwait J."/>
            <person name="Bobe J."/>
            <person name="Wedekind C."/>
            <person name="Guiguen Y."/>
        </authorList>
    </citation>
    <scope>NUCLEOTIDE SEQUENCE [LARGE SCALE GENOMIC DNA]</scope>
    <source>
        <strain evidence="3">Cs_M1</strain>
        <tissue evidence="3">Blood</tissue>
    </source>
</reference>
<dbReference type="Proteomes" id="UP001356427">
    <property type="component" value="Unassembled WGS sequence"/>
</dbReference>
<feature type="compositionally biased region" description="Basic and acidic residues" evidence="1">
    <location>
        <begin position="809"/>
        <end position="822"/>
    </location>
</feature>
<accession>A0AAN8LCM4</accession>
<evidence type="ECO:0000259" key="2">
    <source>
        <dbReference type="Pfam" id="PF25787"/>
    </source>
</evidence>
<feature type="region of interest" description="Disordered" evidence="1">
    <location>
        <begin position="646"/>
        <end position="696"/>
    </location>
</feature>
<feature type="region of interest" description="Disordered" evidence="1">
    <location>
        <begin position="57"/>
        <end position="177"/>
    </location>
</feature>
<dbReference type="Gene3D" id="1.10.10.10">
    <property type="entry name" value="Winged helix-like DNA-binding domain superfamily/Winged helix DNA-binding domain"/>
    <property type="match status" value="1"/>
</dbReference>
<sequence>MAKTKELSKDIRDKIVDLHKVGMGYKTIAKQLGISVQQDQLQIRAGVTDCEKERGEIGVRGLPDAQLACGDNPPRERQSQGGMQEDEVGDNGSLAHNNKIQEVTEPSEGVGQPQEGPETGLRANQRTSAARRSGEDGGPGVCLEEQCLSGSRRRPSPRGVVLLPYPERERDRRTEEPRGLGPFFFFGGGNGASIVTSYCESRGWQRIYDKTREDFKLKWCEIKSPVTYYNFKEGEQLLYQIPNNKVLTTKIGLLSSLREYDRVSSKVNHGRGLRRLKIDEFFPNTFRMDMRDEREAFFAQQEGMCDEETSVWICKPTGLNQGRGIFLLRSQEDISAFRLKLQNIAESQCNRTLPFRLPQARIVQQYVQNPLLLKGRKFDVRSYFLIACTSPYMAFFRHGYVRLTCDLYDPNSPNLSSHLTNQYMQKKNPLYSVLKEETVWSMDRFNTYVNDKLSVAKGLPKDWVLGAFAKRMQQIMIQCFFAVKAKLDRKLGYFDLIGCDFMIDDDFKVWLLEMNCNPALHTNCEVLKEVIPSTVVETLDLTLEIFNKCRCGLKLLPLASQRDFVLLYDGETAPVPVLSRRSKTAVRLRAQRPKSASTQMPFTTSRTQKAESVASVSREKSVSENTFSPVSMMAVLEPLTGIDATQTSVADHPSPVTTHNDPSLQAGPNRPTGPAGVLRPHPTHKPSPRPPKPAQARVELRLSKCTWQGRSGNSEHRKPPDLLWVKSTFMSLSTPAMTEGSRLSVRCLRASKACHPDQEQPFCYSLRPTQFRLAQPGTSGPVWTDKQDKEGGQEGEGGQEPGVDTQSAAKEEKEDKEHREQL</sequence>
<evidence type="ECO:0000256" key="1">
    <source>
        <dbReference type="SAM" id="MobiDB-lite"/>
    </source>
</evidence>
<feature type="domain" description="Sleeping Beauty transposase HTH" evidence="2">
    <location>
        <begin position="1"/>
        <end position="35"/>
    </location>
</feature>
<dbReference type="Pfam" id="PF03133">
    <property type="entry name" value="TTL"/>
    <property type="match status" value="1"/>
</dbReference>
<dbReference type="EMBL" id="JAGTTL010000024">
    <property type="protein sequence ID" value="KAK6303535.1"/>
    <property type="molecule type" value="Genomic_DNA"/>
</dbReference>
<feature type="region of interest" description="Disordered" evidence="1">
    <location>
        <begin position="590"/>
        <end position="619"/>
    </location>
</feature>
<proteinExistence type="predicted"/>
<dbReference type="PROSITE" id="PS51221">
    <property type="entry name" value="TTL"/>
    <property type="match status" value="1"/>
</dbReference>
<keyword evidence="4" id="KW-1185">Reference proteome</keyword>
<name>A0AAN8LCM4_9TELE</name>
<dbReference type="InterPro" id="IPR057667">
    <property type="entry name" value="HTH_SB"/>
</dbReference>
<dbReference type="Pfam" id="PF25787">
    <property type="entry name" value="HTH_SB"/>
    <property type="match status" value="1"/>
</dbReference>
<feature type="compositionally biased region" description="Basic and acidic residues" evidence="1">
    <location>
        <begin position="166"/>
        <end position="177"/>
    </location>
</feature>
<dbReference type="AlphaFoldDB" id="A0AAN8LCM4"/>
<gene>
    <name evidence="3" type="ORF">J4Q44_G00259890</name>
</gene>